<dbReference type="Pfam" id="PF07690">
    <property type="entry name" value="MFS_1"/>
    <property type="match status" value="1"/>
</dbReference>
<dbReference type="SUPFAM" id="SSF103473">
    <property type="entry name" value="MFS general substrate transporter"/>
    <property type="match status" value="1"/>
</dbReference>
<evidence type="ECO:0000256" key="3">
    <source>
        <dbReference type="SAM" id="Phobius"/>
    </source>
</evidence>
<feature type="transmembrane region" description="Helical" evidence="3">
    <location>
        <begin position="110"/>
        <end position="133"/>
    </location>
</feature>
<comment type="similarity">
    <text evidence="2">Belongs to the major facilitator superfamily. Monocarboxylate porter (TC 2.A.1.13) family.</text>
</comment>
<keyword evidence="5" id="KW-1185">Reference proteome</keyword>
<evidence type="ECO:0000256" key="1">
    <source>
        <dbReference type="ARBA" id="ARBA00004141"/>
    </source>
</evidence>
<evidence type="ECO:0000256" key="2">
    <source>
        <dbReference type="ARBA" id="ARBA00006727"/>
    </source>
</evidence>
<dbReference type="Gene3D" id="1.20.1250.20">
    <property type="entry name" value="MFS general substrate transporter like domains"/>
    <property type="match status" value="2"/>
</dbReference>
<dbReference type="InterPro" id="IPR036259">
    <property type="entry name" value="MFS_trans_sf"/>
</dbReference>
<dbReference type="InterPro" id="IPR050327">
    <property type="entry name" value="Proton-linked_MCT"/>
</dbReference>
<gene>
    <name evidence="4" type="ORF">FIBRA_05015</name>
</gene>
<feature type="transmembrane region" description="Helical" evidence="3">
    <location>
        <begin position="20"/>
        <end position="41"/>
    </location>
</feature>
<dbReference type="Proteomes" id="UP000006352">
    <property type="component" value="Unassembled WGS sequence"/>
</dbReference>
<comment type="subcellular location">
    <subcellularLocation>
        <location evidence="1">Membrane</location>
        <topology evidence="1">Multi-pass membrane protein</topology>
    </subcellularLocation>
</comment>
<reference evidence="4 5" key="1">
    <citation type="journal article" date="2012" name="Appl. Environ. Microbiol.">
        <title>Short-read sequencing for genomic analysis of the brown rot fungus Fibroporia radiculosa.</title>
        <authorList>
            <person name="Tang J.D."/>
            <person name="Perkins A.D."/>
            <person name="Sonstegard T.S."/>
            <person name="Schroeder S.G."/>
            <person name="Burgess S.C."/>
            <person name="Diehl S.V."/>
        </authorList>
    </citation>
    <scope>NUCLEOTIDE SEQUENCE [LARGE SCALE GENOMIC DNA]</scope>
    <source>
        <strain evidence="4 5">TFFH 294</strain>
    </source>
</reference>
<feature type="transmembrane region" description="Helical" evidence="3">
    <location>
        <begin position="374"/>
        <end position="396"/>
    </location>
</feature>
<feature type="transmembrane region" description="Helical" evidence="3">
    <location>
        <begin position="145"/>
        <end position="166"/>
    </location>
</feature>
<protein>
    <recommendedName>
        <fullName evidence="6">Major facilitator superfamily (MFS) profile domain-containing protein</fullName>
    </recommendedName>
</protein>
<evidence type="ECO:0000313" key="5">
    <source>
        <dbReference type="Proteomes" id="UP000006352"/>
    </source>
</evidence>
<feature type="transmembrane region" description="Helical" evidence="3">
    <location>
        <begin position="77"/>
        <end position="98"/>
    </location>
</feature>
<sequence>MSAFGVMQSYYSHGFLDNESASAISWIGSLQQFLDLALAALGGHLLDRGYFRHVVVTGSVLFNLCLFMLSLAQPHHYYQVFLTQGLGMGAGVGLIYLPTSAVASQHFKKYKTFAIGLVMSGGSLGGFAFSIALNQLLNGSLSFGWAIRVTAFVATAPLLLGNLLIFEPPRHQTLLSPVPNEGSTPSRVEAETESSEAVYDSEQTLDVQPTPINATPFWDRNYIFMLALGFSIGLGMWFPSSFVQSYAQQHNIDRQLAFYALAIMNVSSGVGRILPNWFGDRWGPLDIYVICLFCAGALEFAMLGCSTAYGLVLFTLSYGFFLGTTVSLYLPVVSLLSKDGVDVGKRMGVALFPVGVASLIGNPVNGALVGKNSAWWKGVTLASVAMLTGASLALILRLSRLRGPKRHSD</sequence>
<dbReference type="GeneID" id="24097812"/>
<dbReference type="PANTHER" id="PTHR11360:SF234">
    <property type="entry name" value="MFS-TYPE TRANSPORTER DBAD-RELATED"/>
    <property type="match status" value="1"/>
</dbReference>
<feature type="transmembrane region" description="Helical" evidence="3">
    <location>
        <begin position="287"/>
        <end position="312"/>
    </location>
</feature>
<keyword evidence="3" id="KW-0472">Membrane</keyword>
<evidence type="ECO:0000313" key="4">
    <source>
        <dbReference type="EMBL" id="CCM02901.1"/>
    </source>
</evidence>
<accession>J4IAH1</accession>
<feature type="transmembrane region" description="Helical" evidence="3">
    <location>
        <begin position="222"/>
        <end position="244"/>
    </location>
</feature>
<dbReference type="GO" id="GO:0022857">
    <property type="term" value="F:transmembrane transporter activity"/>
    <property type="evidence" value="ECO:0007669"/>
    <property type="project" value="InterPro"/>
</dbReference>
<keyword evidence="3" id="KW-1133">Transmembrane helix</keyword>
<evidence type="ECO:0008006" key="6">
    <source>
        <dbReference type="Google" id="ProtNLM"/>
    </source>
</evidence>
<dbReference type="OrthoDB" id="6499973at2759"/>
<feature type="transmembrane region" description="Helical" evidence="3">
    <location>
        <begin position="256"/>
        <end position="275"/>
    </location>
</feature>
<feature type="transmembrane region" description="Helical" evidence="3">
    <location>
        <begin position="349"/>
        <end position="368"/>
    </location>
</feature>
<keyword evidence="3" id="KW-0812">Transmembrane</keyword>
<dbReference type="AlphaFoldDB" id="J4IAH1"/>
<organism evidence="4 5">
    <name type="scientific">Fibroporia radiculosa</name>
    <dbReference type="NCBI Taxonomy" id="599839"/>
    <lineage>
        <taxon>Eukaryota</taxon>
        <taxon>Fungi</taxon>
        <taxon>Dikarya</taxon>
        <taxon>Basidiomycota</taxon>
        <taxon>Agaricomycotina</taxon>
        <taxon>Agaricomycetes</taxon>
        <taxon>Polyporales</taxon>
        <taxon>Fibroporiaceae</taxon>
        <taxon>Fibroporia</taxon>
    </lineage>
</organism>
<dbReference type="RefSeq" id="XP_012182184.1">
    <property type="nucleotide sequence ID" value="XM_012326794.1"/>
</dbReference>
<dbReference type="InterPro" id="IPR011701">
    <property type="entry name" value="MFS"/>
</dbReference>
<feature type="transmembrane region" description="Helical" evidence="3">
    <location>
        <begin position="318"/>
        <end position="337"/>
    </location>
</feature>
<feature type="transmembrane region" description="Helical" evidence="3">
    <location>
        <begin position="53"/>
        <end position="71"/>
    </location>
</feature>
<dbReference type="STRING" id="599839.J4IAH1"/>
<dbReference type="EMBL" id="HE797095">
    <property type="protein sequence ID" value="CCM02901.1"/>
    <property type="molecule type" value="Genomic_DNA"/>
</dbReference>
<dbReference type="PANTHER" id="PTHR11360">
    <property type="entry name" value="MONOCARBOXYLATE TRANSPORTER"/>
    <property type="match status" value="1"/>
</dbReference>
<name>J4IAH1_9APHY</name>
<dbReference type="HOGENOM" id="CLU_001265_1_1_1"/>
<dbReference type="GO" id="GO:0016020">
    <property type="term" value="C:membrane"/>
    <property type="evidence" value="ECO:0007669"/>
    <property type="project" value="UniProtKB-SubCell"/>
</dbReference>
<proteinExistence type="inferred from homology"/>
<dbReference type="InParanoid" id="J4IAH1"/>